<organism evidence="5 6">
    <name type="scientific">Paracoccus fontiphilus</name>
    <dbReference type="NCBI Taxonomy" id="1815556"/>
    <lineage>
        <taxon>Bacteria</taxon>
        <taxon>Pseudomonadati</taxon>
        <taxon>Pseudomonadota</taxon>
        <taxon>Alphaproteobacteria</taxon>
        <taxon>Rhodobacterales</taxon>
        <taxon>Paracoccaceae</taxon>
        <taxon>Paracoccus</taxon>
    </lineage>
</organism>
<dbReference type="EMBL" id="JBHRTE010000030">
    <property type="protein sequence ID" value="MFC3167791.1"/>
    <property type="molecule type" value="Genomic_DNA"/>
</dbReference>
<dbReference type="PROSITE" id="PS50949">
    <property type="entry name" value="HTH_GNTR"/>
    <property type="match status" value="1"/>
</dbReference>
<dbReference type="InterPro" id="IPR008920">
    <property type="entry name" value="TF_FadR/GntR_C"/>
</dbReference>
<dbReference type="RefSeq" id="WP_207470627.1">
    <property type="nucleotide sequence ID" value="NZ_JAFNAW010000047.1"/>
</dbReference>
<dbReference type="SUPFAM" id="SSF46785">
    <property type="entry name" value="Winged helix' DNA-binding domain"/>
    <property type="match status" value="1"/>
</dbReference>
<accession>A0ABV7IDK3</accession>
<gene>
    <name evidence="5" type="ORF">ACFOD7_06995</name>
</gene>
<dbReference type="PANTHER" id="PTHR43537:SF5">
    <property type="entry name" value="UXU OPERON TRANSCRIPTIONAL REGULATOR"/>
    <property type="match status" value="1"/>
</dbReference>
<keyword evidence="6" id="KW-1185">Reference proteome</keyword>
<dbReference type="SMART" id="SM00345">
    <property type="entry name" value="HTH_GNTR"/>
    <property type="match status" value="1"/>
</dbReference>
<dbReference type="CDD" id="cd07377">
    <property type="entry name" value="WHTH_GntR"/>
    <property type="match status" value="1"/>
</dbReference>
<evidence type="ECO:0000256" key="2">
    <source>
        <dbReference type="ARBA" id="ARBA00023125"/>
    </source>
</evidence>
<dbReference type="Proteomes" id="UP001595557">
    <property type="component" value="Unassembled WGS sequence"/>
</dbReference>
<dbReference type="Pfam" id="PF00392">
    <property type="entry name" value="GntR"/>
    <property type="match status" value="1"/>
</dbReference>
<evidence type="ECO:0000259" key="4">
    <source>
        <dbReference type="PROSITE" id="PS50949"/>
    </source>
</evidence>
<sequence length="221" mass="24546">MLQRTKSSPLAQQVYDRLIGDIAARRRQPGDRLVEAVIARDTDVSRTPVREALGRLENDGLIESTRPSGYIVVAPSLEDVREIFEIRRALEPVAFAGVVANAEAADDDEFRRLFDAVQAAQSRSESAAANVAFRSFWVSRIRNGRLRETLLRYHLQVQLVRAATLHSAEGRAAARAGTVRLADAYLSRDTEAARLAMAAFVDAALVFFERADTDRFPHLDP</sequence>
<evidence type="ECO:0000313" key="5">
    <source>
        <dbReference type="EMBL" id="MFC3167791.1"/>
    </source>
</evidence>
<feature type="domain" description="HTH gntR-type" evidence="4">
    <location>
        <begin position="8"/>
        <end position="75"/>
    </location>
</feature>
<evidence type="ECO:0000313" key="6">
    <source>
        <dbReference type="Proteomes" id="UP001595557"/>
    </source>
</evidence>
<dbReference type="Pfam" id="PF07729">
    <property type="entry name" value="FCD"/>
    <property type="match status" value="1"/>
</dbReference>
<dbReference type="InterPro" id="IPR036388">
    <property type="entry name" value="WH-like_DNA-bd_sf"/>
</dbReference>
<keyword evidence="1" id="KW-0805">Transcription regulation</keyword>
<dbReference type="InterPro" id="IPR011711">
    <property type="entry name" value="GntR_C"/>
</dbReference>
<evidence type="ECO:0000256" key="3">
    <source>
        <dbReference type="ARBA" id="ARBA00023163"/>
    </source>
</evidence>
<keyword evidence="2" id="KW-0238">DNA-binding</keyword>
<dbReference type="PANTHER" id="PTHR43537">
    <property type="entry name" value="TRANSCRIPTIONAL REGULATOR, GNTR FAMILY"/>
    <property type="match status" value="1"/>
</dbReference>
<dbReference type="InterPro" id="IPR000524">
    <property type="entry name" value="Tscrpt_reg_HTH_GntR"/>
</dbReference>
<name>A0ABV7IDK3_9RHOB</name>
<reference evidence="6" key="1">
    <citation type="journal article" date="2019" name="Int. J. Syst. Evol. Microbiol.">
        <title>The Global Catalogue of Microorganisms (GCM) 10K type strain sequencing project: providing services to taxonomists for standard genome sequencing and annotation.</title>
        <authorList>
            <consortium name="The Broad Institute Genomics Platform"/>
            <consortium name="The Broad Institute Genome Sequencing Center for Infectious Disease"/>
            <person name="Wu L."/>
            <person name="Ma J."/>
        </authorList>
    </citation>
    <scope>NUCLEOTIDE SEQUENCE [LARGE SCALE GENOMIC DNA]</scope>
    <source>
        <strain evidence="6">KCTC 52239</strain>
    </source>
</reference>
<dbReference type="InterPro" id="IPR036390">
    <property type="entry name" value="WH_DNA-bd_sf"/>
</dbReference>
<keyword evidence="3" id="KW-0804">Transcription</keyword>
<dbReference type="Gene3D" id="1.10.10.10">
    <property type="entry name" value="Winged helix-like DNA-binding domain superfamily/Winged helix DNA-binding domain"/>
    <property type="match status" value="1"/>
</dbReference>
<proteinExistence type="predicted"/>
<dbReference type="SMART" id="SM00895">
    <property type="entry name" value="FCD"/>
    <property type="match status" value="1"/>
</dbReference>
<comment type="caution">
    <text evidence="5">The sequence shown here is derived from an EMBL/GenBank/DDBJ whole genome shotgun (WGS) entry which is preliminary data.</text>
</comment>
<protein>
    <submittedName>
        <fullName evidence="5">GntR family transcriptional regulator</fullName>
    </submittedName>
</protein>
<evidence type="ECO:0000256" key="1">
    <source>
        <dbReference type="ARBA" id="ARBA00023015"/>
    </source>
</evidence>
<dbReference type="Gene3D" id="1.20.120.530">
    <property type="entry name" value="GntR ligand-binding domain-like"/>
    <property type="match status" value="1"/>
</dbReference>
<dbReference type="SUPFAM" id="SSF48008">
    <property type="entry name" value="GntR ligand-binding domain-like"/>
    <property type="match status" value="1"/>
</dbReference>